<dbReference type="Proteomes" id="UP000835052">
    <property type="component" value="Unassembled WGS sequence"/>
</dbReference>
<dbReference type="AlphaFoldDB" id="A0A8S1HHC2"/>
<comment type="caution">
    <text evidence="2">The sequence shown here is derived from an EMBL/GenBank/DDBJ whole genome shotgun (WGS) entry which is preliminary data.</text>
</comment>
<accession>A0A8S1HHC2</accession>
<name>A0A8S1HHC2_9PELO</name>
<organism evidence="2 3">
    <name type="scientific">Caenorhabditis auriculariae</name>
    <dbReference type="NCBI Taxonomy" id="2777116"/>
    <lineage>
        <taxon>Eukaryota</taxon>
        <taxon>Metazoa</taxon>
        <taxon>Ecdysozoa</taxon>
        <taxon>Nematoda</taxon>
        <taxon>Chromadorea</taxon>
        <taxon>Rhabditida</taxon>
        <taxon>Rhabditina</taxon>
        <taxon>Rhabditomorpha</taxon>
        <taxon>Rhabditoidea</taxon>
        <taxon>Rhabditidae</taxon>
        <taxon>Peloderinae</taxon>
        <taxon>Caenorhabditis</taxon>
    </lineage>
</organism>
<keyword evidence="3" id="KW-1185">Reference proteome</keyword>
<evidence type="ECO:0000313" key="2">
    <source>
        <dbReference type="EMBL" id="CAD6196039.1"/>
    </source>
</evidence>
<dbReference type="EMBL" id="CAJGYM010000065">
    <property type="protein sequence ID" value="CAD6196039.1"/>
    <property type="molecule type" value="Genomic_DNA"/>
</dbReference>
<proteinExistence type="predicted"/>
<evidence type="ECO:0000256" key="1">
    <source>
        <dbReference type="SAM" id="MobiDB-lite"/>
    </source>
</evidence>
<gene>
    <name evidence="2" type="ORF">CAUJ_LOCUS11955</name>
</gene>
<sequence>MTSDHRKVFYKLPGKKRTRSPDPVGRAMDPLEPGGKRSTLECAGRPMEPPELEARSYDLPRKRLESRVKRFCKQSTKLKRVRAAPHFFFL</sequence>
<feature type="region of interest" description="Disordered" evidence="1">
    <location>
        <begin position="1"/>
        <end position="51"/>
    </location>
</feature>
<evidence type="ECO:0000313" key="3">
    <source>
        <dbReference type="Proteomes" id="UP000835052"/>
    </source>
</evidence>
<protein>
    <submittedName>
        <fullName evidence="2">Uncharacterized protein</fullName>
    </submittedName>
</protein>
<reference evidence="2" key="1">
    <citation type="submission" date="2020-10" db="EMBL/GenBank/DDBJ databases">
        <authorList>
            <person name="Kikuchi T."/>
        </authorList>
    </citation>
    <scope>NUCLEOTIDE SEQUENCE</scope>
    <source>
        <strain evidence="2">NKZ352</strain>
    </source>
</reference>